<accession>A0ABS8ABQ8</accession>
<evidence type="ECO:0008006" key="3">
    <source>
        <dbReference type="Google" id="ProtNLM"/>
    </source>
</evidence>
<comment type="caution">
    <text evidence="1">The sequence shown here is derived from an EMBL/GenBank/DDBJ whole genome shotgun (WGS) entry which is preliminary data.</text>
</comment>
<dbReference type="RefSeq" id="WP_226184730.1">
    <property type="nucleotide sequence ID" value="NZ_JAJADQ010000004.1"/>
</dbReference>
<sequence>MVTDAGNGVEIKDVPYAWGVDGTMPKTEIRAAQATLNGKRVPIARQLLAGLFECTYSVEVRRHGSTYFVYQNNSDGAGGYTLVWVFDSKGLRQRLIGNLMA</sequence>
<reference evidence="1" key="1">
    <citation type="submission" date="2021-10" db="EMBL/GenBank/DDBJ databases">
        <authorList>
            <person name="Dean J.D."/>
            <person name="Kim M.K."/>
            <person name="Newey C.N."/>
            <person name="Stoker T.S."/>
            <person name="Thompson D.W."/>
            <person name="Grose J.H."/>
        </authorList>
    </citation>
    <scope>NUCLEOTIDE SEQUENCE</scope>
    <source>
        <strain evidence="1">BT635</strain>
    </source>
</reference>
<evidence type="ECO:0000313" key="2">
    <source>
        <dbReference type="Proteomes" id="UP001165297"/>
    </source>
</evidence>
<dbReference type="EMBL" id="JAJADQ010000004">
    <property type="protein sequence ID" value="MCB2377594.1"/>
    <property type="molecule type" value="Genomic_DNA"/>
</dbReference>
<dbReference type="Proteomes" id="UP001165297">
    <property type="component" value="Unassembled WGS sequence"/>
</dbReference>
<keyword evidence="2" id="KW-1185">Reference proteome</keyword>
<evidence type="ECO:0000313" key="1">
    <source>
        <dbReference type="EMBL" id="MCB2377594.1"/>
    </source>
</evidence>
<gene>
    <name evidence="1" type="ORF">LGH70_08370</name>
</gene>
<proteinExistence type="predicted"/>
<organism evidence="1 2">
    <name type="scientific">Hymenobacter nitidus</name>
    <dbReference type="NCBI Taxonomy" id="2880929"/>
    <lineage>
        <taxon>Bacteria</taxon>
        <taxon>Pseudomonadati</taxon>
        <taxon>Bacteroidota</taxon>
        <taxon>Cytophagia</taxon>
        <taxon>Cytophagales</taxon>
        <taxon>Hymenobacteraceae</taxon>
        <taxon>Hymenobacter</taxon>
    </lineage>
</organism>
<protein>
    <recommendedName>
        <fullName evidence="3">PepSY domain-containing protein</fullName>
    </recommendedName>
</protein>
<name>A0ABS8ABQ8_9BACT</name>